<dbReference type="RefSeq" id="WP_199849095.1">
    <property type="nucleotide sequence ID" value="NZ_JASEXD010000052.1"/>
</dbReference>
<dbReference type="GO" id="GO:0003677">
    <property type="term" value="F:DNA binding"/>
    <property type="evidence" value="ECO:0007669"/>
    <property type="project" value="InterPro"/>
</dbReference>
<name>A0A2P1QN91_9LEPT</name>
<gene>
    <name evidence="1" type="ORF">XB16_0004</name>
</gene>
<accession>A0A2P1QN91</accession>
<dbReference type="Proteomes" id="UP000033961">
    <property type="component" value="Chromosome I"/>
</dbReference>
<evidence type="ECO:0000313" key="2">
    <source>
        <dbReference type="Proteomes" id="UP000033961"/>
    </source>
</evidence>
<organism evidence="1 2">
    <name type="scientific">Leptospira santarosai</name>
    <dbReference type="NCBI Taxonomy" id="28183"/>
    <lineage>
        <taxon>Bacteria</taxon>
        <taxon>Pseudomonadati</taxon>
        <taxon>Spirochaetota</taxon>
        <taxon>Spirochaetia</taxon>
        <taxon>Leptospirales</taxon>
        <taxon>Leptospiraceae</taxon>
        <taxon>Leptospira</taxon>
    </lineage>
</organism>
<dbReference type="InterPro" id="IPR010982">
    <property type="entry name" value="Lambda_DNA-bd_dom_sf"/>
</dbReference>
<dbReference type="SUPFAM" id="SSF47413">
    <property type="entry name" value="lambda repressor-like DNA-binding domains"/>
    <property type="match status" value="1"/>
</dbReference>
<proteinExistence type="predicted"/>
<evidence type="ECO:0000313" key="1">
    <source>
        <dbReference type="EMBL" id="AVQ10365.1"/>
    </source>
</evidence>
<dbReference type="AlphaFoldDB" id="A0A2P1QN91"/>
<reference evidence="1 2" key="1">
    <citation type="journal article" date="2015" name="Genome Announc.">
        <title>Draft Genome Sequences of Leptospira santarosai Strains U160, U164, and U233, Isolated from Asymptomatic Cattle.</title>
        <authorList>
            <person name="Kremer F.S."/>
            <person name="Eslabao M.R."/>
            <person name="Provisor M."/>
            <person name="Woloski R.D."/>
            <person name="Ramires O.V."/>
            <person name="Moreno L.Z."/>
            <person name="Moreno A.M."/>
            <person name="Hamond C."/>
            <person name="Lilenbaum W."/>
            <person name="Dellagostin O.A."/>
        </authorList>
    </citation>
    <scope>NUCLEOTIDE SEQUENCE [LARGE SCALE GENOMIC DNA]</scope>
    <source>
        <strain evidence="1 2">U160</strain>
    </source>
</reference>
<sequence>MKSEKNPKIEEEVLKRLNVALDYLLETERLTQRKIALRMKIHHTNLYRVAAGKRPLTSTFAVNFEHHTNISSVWLTTGEGEMIKADVEIFSDEEIRFFYKIKKDAALYELVKLLAKVKKDSYELLKGLILKLIK</sequence>
<dbReference type="EMBL" id="CP027843">
    <property type="protein sequence ID" value="AVQ10365.1"/>
    <property type="molecule type" value="Genomic_DNA"/>
</dbReference>
<dbReference type="Gene3D" id="1.10.260.40">
    <property type="entry name" value="lambda repressor-like DNA-binding domains"/>
    <property type="match status" value="1"/>
</dbReference>
<protein>
    <recommendedName>
        <fullName evidence="3">DNA-binding helix-turn-helix protein</fullName>
    </recommendedName>
</protein>
<evidence type="ECO:0008006" key="3">
    <source>
        <dbReference type="Google" id="ProtNLM"/>
    </source>
</evidence>